<evidence type="ECO:0000313" key="1">
    <source>
        <dbReference type="EMBL" id="CAE7764448.1"/>
    </source>
</evidence>
<comment type="caution">
    <text evidence="1">The sequence shown here is derived from an EMBL/GenBank/DDBJ whole genome shotgun (WGS) entry which is preliminary data.</text>
</comment>
<reference evidence="1" key="1">
    <citation type="submission" date="2021-02" db="EMBL/GenBank/DDBJ databases">
        <authorList>
            <person name="Dougan E. K."/>
            <person name="Rhodes N."/>
            <person name="Thang M."/>
            <person name="Chan C."/>
        </authorList>
    </citation>
    <scope>NUCLEOTIDE SEQUENCE</scope>
</reference>
<dbReference type="EMBL" id="CAJNJA010040270">
    <property type="protein sequence ID" value="CAE7764448.1"/>
    <property type="molecule type" value="Genomic_DNA"/>
</dbReference>
<sequence>QSTDTELGGGWTACRRCKWSSASCFRHSLMYFASGKGTCSANSKTFKSVWLWVYSLNPPPPKGNWKLALKVGKTATLGFSNALWTNSDLLNAGSALAKEEDAKYSAFNTEPFKRVRMCVGSPESNCVEHVFSKKYDNAKALFSAGYIRDETVKRDEILSNFGPAKDSYQDCPMQRPGFNIECNDGNKARWGFCLNCASQGCQNDDGNDADAAIGIGIAGQSTDTELGGGWTA</sequence>
<gene>
    <name evidence="1" type="primary">rihA</name>
    <name evidence="1" type="ORF">SNEC2469_LOCUS22281</name>
</gene>
<keyword evidence="2" id="KW-1185">Reference proteome</keyword>
<proteinExistence type="predicted"/>
<organism evidence="1 2">
    <name type="scientific">Symbiodinium necroappetens</name>
    <dbReference type="NCBI Taxonomy" id="1628268"/>
    <lineage>
        <taxon>Eukaryota</taxon>
        <taxon>Sar</taxon>
        <taxon>Alveolata</taxon>
        <taxon>Dinophyceae</taxon>
        <taxon>Suessiales</taxon>
        <taxon>Symbiodiniaceae</taxon>
        <taxon>Symbiodinium</taxon>
    </lineage>
</organism>
<dbReference type="AlphaFoldDB" id="A0A812Y3J4"/>
<feature type="non-terminal residue" evidence="1">
    <location>
        <position position="232"/>
    </location>
</feature>
<feature type="non-terminal residue" evidence="1">
    <location>
        <position position="1"/>
    </location>
</feature>
<dbReference type="OrthoDB" id="432058at2759"/>
<accession>A0A812Y3J4</accession>
<dbReference type="Proteomes" id="UP000601435">
    <property type="component" value="Unassembled WGS sequence"/>
</dbReference>
<evidence type="ECO:0000313" key="2">
    <source>
        <dbReference type="Proteomes" id="UP000601435"/>
    </source>
</evidence>
<protein>
    <submittedName>
        <fullName evidence="1">RihA protein</fullName>
    </submittedName>
</protein>
<name>A0A812Y3J4_9DINO</name>